<accession>A0AC61MVH6</accession>
<protein>
    <submittedName>
        <fullName evidence="1">Cyclase family protein</fullName>
    </submittedName>
</protein>
<evidence type="ECO:0000313" key="1">
    <source>
        <dbReference type="EMBL" id="QUC66549.1"/>
    </source>
</evidence>
<dbReference type="EMBL" id="CP068393">
    <property type="protein sequence ID" value="QUC66549.1"/>
    <property type="molecule type" value="Genomic_DNA"/>
</dbReference>
<dbReference type="Proteomes" id="UP000682782">
    <property type="component" value="Chromosome"/>
</dbReference>
<reference evidence="1" key="1">
    <citation type="submission" date="2021-01" db="EMBL/GenBank/DDBJ databases">
        <title>Complete genome sequence of Clostridiales bacterium R-7.</title>
        <authorList>
            <person name="Mahoney-Kurpe S.C."/>
            <person name="Palevich N."/>
            <person name="Koike S."/>
            <person name="Moon C.D."/>
            <person name="Attwood G.T."/>
        </authorList>
    </citation>
    <scope>NUCLEOTIDE SEQUENCE</scope>
    <source>
        <strain evidence="1">R-7</strain>
    </source>
</reference>
<evidence type="ECO:0000313" key="2">
    <source>
        <dbReference type="Proteomes" id="UP000682782"/>
    </source>
</evidence>
<gene>
    <name evidence="1" type="ORF">JYE49_11880</name>
</gene>
<organism evidence="1 2">
    <name type="scientific">Aristaeella hokkaidonensis</name>
    <dbReference type="NCBI Taxonomy" id="3046382"/>
    <lineage>
        <taxon>Bacteria</taxon>
        <taxon>Bacillati</taxon>
        <taxon>Bacillota</taxon>
        <taxon>Clostridia</taxon>
        <taxon>Eubacteriales</taxon>
        <taxon>Aristaeellaceae</taxon>
        <taxon>Aristaeella</taxon>
    </lineage>
</organism>
<keyword evidence="2" id="KW-1185">Reference proteome</keyword>
<name>A0AC61MVH6_9FIRM</name>
<sequence length="197" mass="20953">MKIYDITQELFTCSVYPGDPSPERQVKLRIADGAVCNLTAFQMCAHNGTHVDAPYHFVDGGKTIDQVALERFIGSAYVTEHQGDITAADAEAILAKARSLDMEAAKRILVKGPAVMTEEAAKVFAGAGILLFGNESQTVGPLDAPMNVHLIMLGAEIVLLEGIRLGEVEEGIYLLNAAPLNLGGSDGAPCRAVLMEL</sequence>
<proteinExistence type="predicted"/>